<evidence type="ECO:0000313" key="2">
    <source>
        <dbReference type="EMBL" id="MBP2295692.1"/>
    </source>
</evidence>
<name>A0ABS4STC0_9PROT</name>
<proteinExistence type="predicted"/>
<feature type="compositionally biased region" description="Basic and acidic residues" evidence="1">
    <location>
        <begin position="41"/>
        <end position="56"/>
    </location>
</feature>
<reference evidence="2 3" key="1">
    <citation type="submission" date="2021-03" db="EMBL/GenBank/DDBJ databases">
        <title>Genomic Encyclopedia of Type Strains, Phase III (KMG-III): the genomes of soil and plant-associated and newly described type strains.</title>
        <authorList>
            <person name="Whitman W."/>
        </authorList>
    </citation>
    <scope>NUCLEOTIDE SEQUENCE [LARGE SCALE GENOMIC DNA]</scope>
    <source>
        <strain evidence="2 3">IMMIB AFH-6</strain>
    </source>
</reference>
<feature type="compositionally biased region" description="Basic and acidic residues" evidence="1">
    <location>
        <begin position="16"/>
        <end position="26"/>
    </location>
</feature>
<sequence>MDQDHENGQSRVPKPPSRDEVEKISDAQKYITDDWTGDGGTPKDDTGERPEDRKDG</sequence>
<gene>
    <name evidence="2" type="ORF">J2851_005503</name>
</gene>
<dbReference type="Proteomes" id="UP000781958">
    <property type="component" value="Unassembled WGS sequence"/>
</dbReference>
<dbReference type="RefSeq" id="WP_209770262.1">
    <property type="nucleotide sequence ID" value="NZ_JAGINP010000023.1"/>
</dbReference>
<protein>
    <submittedName>
        <fullName evidence="2">Uncharacterized protein</fullName>
    </submittedName>
</protein>
<feature type="region of interest" description="Disordered" evidence="1">
    <location>
        <begin position="1"/>
        <end position="56"/>
    </location>
</feature>
<keyword evidence="3" id="KW-1185">Reference proteome</keyword>
<evidence type="ECO:0000256" key="1">
    <source>
        <dbReference type="SAM" id="MobiDB-lite"/>
    </source>
</evidence>
<dbReference type="EMBL" id="JAGINP010000023">
    <property type="protein sequence ID" value="MBP2295692.1"/>
    <property type="molecule type" value="Genomic_DNA"/>
</dbReference>
<accession>A0ABS4STC0</accession>
<evidence type="ECO:0000313" key="3">
    <source>
        <dbReference type="Proteomes" id="UP000781958"/>
    </source>
</evidence>
<organism evidence="2 3">
    <name type="scientific">Azospirillum rugosum</name>
    <dbReference type="NCBI Taxonomy" id="416170"/>
    <lineage>
        <taxon>Bacteria</taxon>
        <taxon>Pseudomonadati</taxon>
        <taxon>Pseudomonadota</taxon>
        <taxon>Alphaproteobacteria</taxon>
        <taxon>Rhodospirillales</taxon>
        <taxon>Azospirillaceae</taxon>
        <taxon>Azospirillum</taxon>
    </lineage>
</organism>
<comment type="caution">
    <text evidence="2">The sequence shown here is derived from an EMBL/GenBank/DDBJ whole genome shotgun (WGS) entry which is preliminary data.</text>
</comment>